<comment type="caution">
    <text evidence="7">The sequence shown here is derived from an EMBL/GenBank/DDBJ whole genome shotgun (WGS) entry which is preliminary data.</text>
</comment>
<feature type="binding site" evidence="6">
    <location>
        <begin position="66"/>
        <end position="67"/>
    </location>
    <ligand>
        <name>NAD(+)</name>
        <dbReference type="ChEBI" id="CHEBI:57540"/>
    </ligand>
</feature>
<accession>A0A9D2HIG0</accession>
<evidence type="ECO:0000256" key="5">
    <source>
        <dbReference type="ARBA" id="ARBA00047925"/>
    </source>
</evidence>
<dbReference type="Pfam" id="PF01513">
    <property type="entry name" value="NAD_kinase"/>
    <property type="match status" value="1"/>
</dbReference>
<dbReference type="GO" id="GO:0005524">
    <property type="term" value="F:ATP binding"/>
    <property type="evidence" value="ECO:0007669"/>
    <property type="project" value="UniProtKB-KW"/>
</dbReference>
<dbReference type="GO" id="GO:0019674">
    <property type="term" value="P:NAD+ metabolic process"/>
    <property type="evidence" value="ECO:0007669"/>
    <property type="project" value="InterPro"/>
</dbReference>
<evidence type="ECO:0000313" key="7">
    <source>
        <dbReference type="EMBL" id="HJA71089.1"/>
    </source>
</evidence>
<dbReference type="Pfam" id="PF20143">
    <property type="entry name" value="NAD_kinase_C"/>
    <property type="match status" value="1"/>
</dbReference>
<dbReference type="EC" id="2.7.1.23" evidence="6"/>
<keyword evidence="6" id="KW-0067">ATP-binding</keyword>
<evidence type="ECO:0000256" key="4">
    <source>
        <dbReference type="ARBA" id="ARBA00023027"/>
    </source>
</evidence>
<dbReference type="InterPro" id="IPR017438">
    <property type="entry name" value="ATP-NAD_kinase_N"/>
</dbReference>
<dbReference type="GO" id="GO:0005737">
    <property type="term" value="C:cytoplasm"/>
    <property type="evidence" value="ECO:0007669"/>
    <property type="project" value="UniProtKB-SubCell"/>
</dbReference>
<evidence type="ECO:0000256" key="2">
    <source>
        <dbReference type="ARBA" id="ARBA00022777"/>
    </source>
</evidence>
<dbReference type="InterPro" id="IPR017437">
    <property type="entry name" value="ATP-NAD_kinase_PpnK-typ_C"/>
</dbReference>
<feature type="binding site" evidence="6">
    <location>
        <position position="172"/>
    </location>
    <ligand>
        <name>NAD(+)</name>
        <dbReference type="ChEBI" id="CHEBI:57540"/>
    </ligand>
</feature>
<dbReference type="Gene3D" id="2.60.200.30">
    <property type="entry name" value="Probable inorganic polyphosphate/atp-NAD kinase, domain 2"/>
    <property type="match status" value="1"/>
</dbReference>
<organism evidence="7 8">
    <name type="scientific">Candidatus Lachnoclostridium stercoravium</name>
    <dbReference type="NCBI Taxonomy" id="2838633"/>
    <lineage>
        <taxon>Bacteria</taxon>
        <taxon>Bacillati</taxon>
        <taxon>Bacillota</taxon>
        <taxon>Clostridia</taxon>
        <taxon>Lachnospirales</taxon>
        <taxon>Lachnospiraceae</taxon>
    </lineage>
</organism>
<feature type="active site" description="Proton acceptor" evidence="6">
    <location>
        <position position="66"/>
    </location>
</feature>
<dbReference type="PANTHER" id="PTHR20275">
    <property type="entry name" value="NAD KINASE"/>
    <property type="match status" value="1"/>
</dbReference>
<dbReference type="GO" id="GO:0003951">
    <property type="term" value="F:NAD+ kinase activity"/>
    <property type="evidence" value="ECO:0007669"/>
    <property type="project" value="UniProtKB-UniRule"/>
</dbReference>
<keyword evidence="1 6" id="KW-0808">Transferase</keyword>
<dbReference type="PANTHER" id="PTHR20275:SF0">
    <property type="entry name" value="NAD KINASE"/>
    <property type="match status" value="1"/>
</dbReference>
<evidence type="ECO:0000313" key="8">
    <source>
        <dbReference type="Proteomes" id="UP000823900"/>
    </source>
</evidence>
<dbReference type="AlphaFoldDB" id="A0A9D2HIG0"/>
<keyword evidence="6" id="KW-0963">Cytoplasm</keyword>
<evidence type="ECO:0000256" key="6">
    <source>
        <dbReference type="HAMAP-Rule" id="MF_00361"/>
    </source>
</evidence>
<dbReference type="GO" id="GO:0046872">
    <property type="term" value="F:metal ion binding"/>
    <property type="evidence" value="ECO:0007669"/>
    <property type="project" value="UniProtKB-UniRule"/>
</dbReference>
<comment type="catalytic activity">
    <reaction evidence="5 6">
        <text>NAD(+) + ATP = ADP + NADP(+) + H(+)</text>
        <dbReference type="Rhea" id="RHEA:18629"/>
        <dbReference type="ChEBI" id="CHEBI:15378"/>
        <dbReference type="ChEBI" id="CHEBI:30616"/>
        <dbReference type="ChEBI" id="CHEBI:57540"/>
        <dbReference type="ChEBI" id="CHEBI:58349"/>
        <dbReference type="ChEBI" id="CHEBI:456216"/>
        <dbReference type="EC" id="2.7.1.23"/>
    </reaction>
</comment>
<comment type="cofactor">
    <cofactor evidence="6">
        <name>a divalent metal cation</name>
        <dbReference type="ChEBI" id="CHEBI:60240"/>
    </cofactor>
</comment>
<dbReference type="Gene3D" id="3.40.50.10330">
    <property type="entry name" value="Probable inorganic polyphosphate/atp-NAD kinase, domain 1"/>
    <property type="match status" value="1"/>
</dbReference>
<dbReference type="InterPro" id="IPR002504">
    <property type="entry name" value="NADK"/>
</dbReference>
<name>A0A9D2HIG0_9FIRM</name>
<keyword evidence="4 6" id="KW-0520">NAD</keyword>
<proteinExistence type="inferred from homology"/>
<dbReference type="EMBL" id="DWZA01000053">
    <property type="protein sequence ID" value="HJA71089.1"/>
    <property type="molecule type" value="Genomic_DNA"/>
</dbReference>
<keyword evidence="6" id="KW-0547">Nucleotide-binding</keyword>
<dbReference type="GO" id="GO:0051287">
    <property type="term" value="F:NAD binding"/>
    <property type="evidence" value="ECO:0007669"/>
    <property type="project" value="UniProtKB-ARBA"/>
</dbReference>
<evidence type="ECO:0000256" key="1">
    <source>
        <dbReference type="ARBA" id="ARBA00022679"/>
    </source>
</evidence>
<gene>
    <name evidence="6" type="primary">nadK</name>
    <name evidence="7" type="ORF">IAA07_05835</name>
</gene>
<reference evidence="7" key="1">
    <citation type="journal article" date="2021" name="PeerJ">
        <title>Extensive microbial diversity within the chicken gut microbiome revealed by metagenomics and culture.</title>
        <authorList>
            <person name="Gilroy R."/>
            <person name="Ravi A."/>
            <person name="Getino M."/>
            <person name="Pursley I."/>
            <person name="Horton D.L."/>
            <person name="Alikhan N.F."/>
            <person name="Baker D."/>
            <person name="Gharbi K."/>
            <person name="Hall N."/>
            <person name="Watson M."/>
            <person name="Adriaenssens E.M."/>
            <person name="Foster-Nyarko E."/>
            <person name="Jarju S."/>
            <person name="Secka A."/>
            <person name="Antonio M."/>
            <person name="Oren A."/>
            <person name="Chaudhuri R.R."/>
            <person name="La Ragione R."/>
            <person name="Hildebrand F."/>
            <person name="Pallen M.J."/>
        </authorList>
    </citation>
    <scope>NUCLEOTIDE SEQUENCE</scope>
    <source>
        <strain evidence="7">CHK178-16964</strain>
    </source>
</reference>
<keyword evidence="2 6" id="KW-0418">Kinase</keyword>
<feature type="binding site" evidence="6">
    <location>
        <begin position="183"/>
        <end position="188"/>
    </location>
    <ligand>
        <name>NAD(+)</name>
        <dbReference type="ChEBI" id="CHEBI:57540"/>
    </ligand>
</feature>
<feature type="binding site" evidence="6">
    <location>
        <begin position="141"/>
        <end position="142"/>
    </location>
    <ligand>
        <name>NAD(+)</name>
        <dbReference type="ChEBI" id="CHEBI:57540"/>
    </ligand>
</feature>
<keyword evidence="3 6" id="KW-0521">NADP</keyword>
<evidence type="ECO:0000256" key="3">
    <source>
        <dbReference type="ARBA" id="ARBA00022857"/>
    </source>
</evidence>
<comment type="subcellular location">
    <subcellularLocation>
        <location evidence="6">Cytoplasm</location>
    </subcellularLocation>
</comment>
<dbReference type="Proteomes" id="UP000823900">
    <property type="component" value="Unassembled WGS sequence"/>
</dbReference>
<dbReference type="GO" id="GO:0006741">
    <property type="term" value="P:NADP+ biosynthetic process"/>
    <property type="evidence" value="ECO:0007669"/>
    <property type="project" value="UniProtKB-UniRule"/>
</dbReference>
<dbReference type="HAMAP" id="MF_00361">
    <property type="entry name" value="NAD_kinase"/>
    <property type="match status" value="1"/>
</dbReference>
<comment type="caution">
    <text evidence="6">Lacks conserved residue(s) required for the propagation of feature annotation.</text>
</comment>
<dbReference type="InterPro" id="IPR016064">
    <property type="entry name" value="NAD/diacylglycerol_kinase_sf"/>
</dbReference>
<dbReference type="SUPFAM" id="SSF111331">
    <property type="entry name" value="NAD kinase/diacylglycerol kinase-like"/>
    <property type="match status" value="1"/>
</dbReference>
<reference evidence="7" key="2">
    <citation type="submission" date="2021-04" db="EMBL/GenBank/DDBJ databases">
        <authorList>
            <person name="Gilroy R."/>
        </authorList>
    </citation>
    <scope>NUCLEOTIDE SEQUENCE</scope>
    <source>
        <strain evidence="7">CHK178-16964</strain>
    </source>
</reference>
<sequence length="281" mass="30592">MKYFYVIVNQEKPYALETANHVRHYLETHGAGCAMKQERETAAAGKYTDVADVPSGAECVITIGGDGTLIQAARDLAALEIPFVGINRGHLGYLTQVSREEDVEDMLAALLADRFHTEERMMLEGRVVRKGGVLLEDIALNEILLTRTGAPKGILRFNISVDGEFLNEYTADGIIIATPTGSTAYNLSAGGPIAVPDSRIVVITPICSHALNARSIVLPASCRLQIDIMEGEQSIVFDGDTVERLECSDRVEIGKASCVTRLIKLDRVSFLENIRNKMAGI</sequence>
<protein>
    <recommendedName>
        <fullName evidence="6">NAD kinase</fullName>
        <ecNumber evidence="6">2.7.1.23</ecNumber>
    </recommendedName>
    <alternativeName>
        <fullName evidence="6">ATP-dependent NAD kinase</fullName>
    </alternativeName>
</protein>
<comment type="similarity">
    <text evidence="6">Belongs to the NAD kinase family.</text>
</comment>
<comment type="function">
    <text evidence="6">Involved in the regulation of the intracellular balance of NAD and NADP, and is a key enzyme in the biosynthesis of NADP. Catalyzes specifically the phosphorylation on 2'-hydroxyl of the adenosine moiety of NAD to yield NADP.</text>
</comment>